<evidence type="ECO:0000259" key="2">
    <source>
        <dbReference type="Pfam" id="PF13472"/>
    </source>
</evidence>
<dbReference type="KEGG" id="cep:Cri9333_4610"/>
<dbReference type="InterPro" id="IPR051532">
    <property type="entry name" value="Ester_Hydrolysis_Enzymes"/>
</dbReference>
<evidence type="ECO:0000256" key="1">
    <source>
        <dbReference type="SAM" id="MobiDB-lite"/>
    </source>
</evidence>
<dbReference type="eggNOG" id="COG2755">
    <property type="taxonomic scope" value="Bacteria"/>
</dbReference>
<dbReference type="EMBL" id="CP003620">
    <property type="protein sequence ID" value="AFZ15390.1"/>
    <property type="molecule type" value="Genomic_DNA"/>
</dbReference>
<dbReference type="HOGENOM" id="CLU_051989_6_0_3"/>
<protein>
    <submittedName>
        <fullName evidence="3">Lipolytic protein G-D-S-L family</fullName>
    </submittedName>
</protein>
<keyword evidence="4" id="KW-1185">Reference proteome</keyword>
<organism evidence="3 4">
    <name type="scientific">Crinalium epipsammum PCC 9333</name>
    <dbReference type="NCBI Taxonomy" id="1173022"/>
    <lineage>
        <taxon>Bacteria</taxon>
        <taxon>Bacillati</taxon>
        <taxon>Cyanobacteriota</taxon>
        <taxon>Cyanophyceae</taxon>
        <taxon>Gomontiellales</taxon>
        <taxon>Gomontiellaceae</taxon>
        <taxon>Crinalium</taxon>
    </lineage>
</organism>
<evidence type="ECO:0000313" key="4">
    <source>
        <dbReference type="Proteomes" id="UP000010472"/>
    </source>
</evidence>
<dbReference type="SUPFAM" id="SSF52266">
    <property type="entry name" value="SGNH hydrolase"/>
    <property type="match status" value="1"/>
</dbReference>
<dbReference type="GO" id="GO:0004622">
    <property type="term" value="F:phosphatidylcholine lysophospholipase activity"/>
    <property type="evidence" value="ECO:0007669"/>
    <property type="project" value="TreeGrafter"/>
</dbReference>
<gene>
    <name evidence="3" type="ORF">Cri9333_4610</name>
</gene>
<dbReference type="InterPro" id="IPR036514">
    <property type="entry name" value="SGNH_hydro_sf"/>
</dbReference>
<proteinExistence type="predicted"/>
<feature type="domain" description="SGNH hydrolase-type esterase" evidence="2">
    <location>
        <begin position="66"/>
        <end position="226"/>
    </location>
</feature>
<name>K9W7E3_9CYAN</name>
<dbReference type="Gene3D" id="3.40.50.1110">
    <property type="entry name" value="SGNH hydrolase"/>
    <property type="match status" value="1"/>
</dbReference>
<dbReference type="PANTHER" id="PTHR30383">
    <property type="entry name" value="THIOESTERASE 1/PROTEASE 1/LYSOPHOSPHOLIPASE L1"/>
    <property type="match status" value="1"/>
</dbReference>
<sequence>MAQQVSNFTPQPWHWSKTVPQPSKSKQNDLPLGGQLSYQDWIDILRREAKAKASQQRQNLSIIAGDSLSRWFPDHLLPQERIWLNQAISGETSTGLLKRLSLFDQTQPEIIFVMIGVNDLLRGLPDDQLLANQQEIMRYLRRSHPQSQIVFQSILPHAGASSSWEGRDRLLKVSNIRIRELNRKLAAIASTEGVKFLDLYPLFVNEQGNLRPSLSTDGLHLNYQGYMVWRSALQVFIQLKTPARFSHLDKSLPSPAPSKIKEN</sequence>
<feature type="region of interest" description="Disordered" evidence="1">
    <location>
        <begin position="1"/>
        <end position="32"/>
    </location>
</feature>
<accession>K9W7E3</accession>
<dbReference type="OrthoDB" id="2513075at2"/>
<dbReference type="RefSeq" id="WP_015205480.1">
    <property type="nucleotide sequence ID" value="NC_019753.1"/>
</dbReference>
<dbReference type="AlphaFoldDB" id="K9W7E3"/>
<dbReference type="Pfam" id="PF13472">
    <property type="entry name" value="Lipase_GDSL_2"/>
    <property type="match status" value="1"/>
</dbReference>
<dbReference type="PATRIC" id="fig|1173022.3.peg.4978"/>
<dbReference type="Proteomes" id="UP000010472">
    <property type="component" value="Chromosome"/>
</dbReference>
<feature type="compositionally biased region" description="Polar residues" evidence="1">
    <location>
        <begin position="1"/>
        <end position="10"/>
    </location>
</feature>
<reference evidence="3 4" key="1">
    <citation type="submission" date="2012-06" db="EMBL/GenBank/DDBJ databases">
        <title>Finished chromosome of genome of Crinalium epipsammum PCC 9333.</title>
        <authorList>
            <consortium name="US DOE Joint Genome Institute"/>
            <person name="Gugger M."/>
            <person name="Coursin T."/>
            <person name="Rippka R."/>
            <person name="Tandeau De Marsac N."/>
            <person name="Huntemann M."/>
            <person name="Wei C.-L."/>
            <person name="Han J."/>
            <person name="Detter J.C."/>
            <person name="Han C."/>
            <person name="Tapia R."/>
            <person name="Davenport K."/>
            <person name="Daligault H."/>
            <person name="Erkkila T."/>
            <person name="Gu W."/>
            <person name="Munk A.C.C."/>
            <person name="Teshima H."/>
            <person name="Xu Y."/>
            <person name="Chain P."/>
            <person name="Chen A."/>
            <person name="Krypides N."/>
            <person name="Mavromatis K."/>
            <person name="Markowitz V."/>
            <person name="Szeto E."/>
            <person name="Ivanova N."/>
            <person name="Mikhailova N."/>
            <person name="Ovchinnikova G."/>
            <person name="Pagani I."/>
            <person name="Pati A."/>
            <person name="Goodwin L."/>
            <person name="Peters L."/>
            <person name="Pitluck S."/>
            <person name="Woyke T."/>
            <person name="Kerfeld C."/>
        </authorList>
    </citation>
    <scope>NUCLEOTIDE SEQUENCE [LARGE SCALE GENOMIC DNA]</scope>
    <source>
        <strain evidence="3 4">PCC 9333</strain>
    </source>
</reference>
<dbReference type="STRING" id="1173022.Cri9333_4610"/>
<evidence type="ECO:0000313" key="3">
    <source>
        <dbReference type="EMBL" id="AFZ15390.1"/>
    </source>
</evidence>
<dbReference type="PANTHER" id="PTHR30383:SF5">
    <property type="entry name" value="SGNH HYDROLASE-TYPE ESTERASE DOMAIN-CONTAINING PROTEIN"/>
    <property type="match status" value="1"/>
</dbReference>
<dbReference type="InterPro" id="IPR013830">
    <property type="entry name" value="SGNH_hydro"/>
</dbReference>